<evidence type="ECO:0000259" key="1">
    <source>
        <dbReference type="Pfam" id="PF13358"/>
    </source>
</evidence>
<dbReference type="EMBL" id="CAJVQA010050912">
    <property type="protein sequence ID" value="CAG8821829.1"/>
    <property type="molecule type" value="Genomic_DNA"/>
</dbReference>
<protein>
    <submittedName>
        <fullName evidence="2">4360_t:CDS:1</fullName>
    </submittedName>
</protein>
<reference evidence="2" key="1">
    <citation type="submission" date="2021-06" db="EMBL/GenBank/DDBJ databases">
        <authorList>
            <person name="Kallberg Y."/>
            <person name="Tangrot J."/>
            <person name="Rosling A."/>
        </authorList>
    </citation>
    <scope>NUCLEOTIDE SEQUENCE</scope>
    <source>
        <strain evidence="2">FL966</strain>
    </source>
</reference>
<accession>A0A9N9KCW4</accession>
<feature type="non-terminal residue" evidence="2">
    <location>
        <position position="1"/>
    </location>
</feature>
<name>A0A9N9KCW4_9GLOM</name>
<dbReference type="AlphaFoldDB" id="A0A9N9KCW4"/>
<dbReference type="OrthoDB" id="5410741at2759"/>
<proteinExistence type="predicted"/>
<evidence type="ECO:0000313" key="2">
    <source>
        <dbReference type="EMBL" id="CAG8821829.1"/>
    </source>
</evidence>
<comment type="caution">
    <text evidence="2">The sequence shown here is derived from an EMBL/GenBank/DDBJ whole genome shotgun (WGS) entry which is preliminary data.</text>
</comment>
<organism evidence="2 3">
    <name type="scientific">Cetraspora pellucida</name>
    <dbReference type="NCBI Taxonomy" id="1433469"/>
    <lineage>
        <taxon>Eukaryota</taxon>
        <taxon>Fungi</taxon>
        <taxon>Fungi incertae sedis</taxon>
        <taxon>Mucoromycota</taxon>
        <taxon>Glomeromycotina</taxon>
        <taxon>Glomeromycetes</taxon>
        <taxon>Diversisporales</taxon>
        <taxon>Gigasporaceae</taxon>
        <taxon>Cetraspora</taxon>
    </lineage>
</organism>
<dbReference type="Pfam" id="PF13358">
    <property type="entry name" value="DDE_3"/>
    <property type="match status" value="1"/>
</dbReference>
<feature type="domain" description="Tc1-like transposase DDE" evidence="1">
    <location>
        <begin position="100"/>
        <end position="165"/>
    </location>
</feature>
<evidence type="ECO:0000313" key="3">
    <source>
        <dbReference type="Proteomes" id="UP000789759"/>
    </source>
</evidence>
<sequence>SCILMAKKKLTELQLGRILYDRSCGDSYTTIAKNVKCDWNHKWCNIVWLDEFMFRQFSASHNIRVWRTSAEEFDESCFVPTMGQSPVNGEVYVKLIRRHALRAVRRLVSNSQDIFQQDNATPHKYWKVKAAFSQAGIPILPWPAQSPDLNPIKNMWQEVERCLQNSLDKPTSIDDLEKKVIAAWYSILCKFYCRLVNSIVHR</sequence>
<gene>
    <name evidence="2" type="ORF">CPELLU_LOCUS19760</name>
</gene>
<dbReference type="Gene3D" id="3.30.420.10">
    <property type="entry name" value="Ribonuclease H-like superfamily/Ribonuclease H"/>
    <property type="match status" value="1"/>
</dbReference>
<dbReference type="InterPro" id="IPR038717">
    <property type="entry name" value="Tc1-like_DDE_dom"/>
</dbReference>
<dbReference type="Proteomes" id="UP000789759">
    <property type="component" value="Unassembled WGS sequence"/>
</dbReference>
<feature type="non-terminal residue" evidence="2">
    <location>
        <position position="202"/>
    </location>
</feature>
<dbReference type="GO" id="GO:0003676">
    <property type="term" value="F:nucleic acid binding"/>
    <property type="evidence" value="ECO:0007669"/>
    <property type="project" value="InterPro"/>
</dbReference>
<keyword evidence="3" id="KW-1185">Reference proteome</keyword>
<dbReference type="InterPro" id="IPR036397">
    <property type="entry name" value="RNaseH_sf"/>
</dbReference>